<evidence type="ECO:0000313" key="1">
    <source>
        <dbReference type="EMBL" id="CAK9115027.1"/>
    </source>
</evidence>
<dbReference type="Gene3D" id="3.30.530.20">
    <property type="match status" value="1"/>
</dbReference>
<dbReference type="EMBL" id="CAXAMM010044522">
    <property type="protein sequence ID" value="CAK9115027.1"/>
    <property type="molecule type" value="Genomic_DNA"/>
</dbReference>
<evidence type="ECO:0008006" key="3">
    <source>
        <dbReference type="Google" id="ProtNLM"/>
    </source>
</evidence>
<accession>A0ABP0SRG8</accession>
<sequence length="254" mass="28676">MDLFFPCHHGPLPLVLGTTIRSRARQEAPRQLRRSSLVTGGLLVLGRRQSRRSLKRSSSQGWKQILDLPGLTAAEELRLKQDLHVQRQSREGPQGQGMVVFDVCAPAGLVLERLADFENYPAMIPVVRKATVHFSHVADDGTLTAHCSYRISRFYLSVAIVHSVSREEGLVRFDLDPTVSAMMLKEVTGFWYVEALESDGSEGRSRVWLRVDLCAANWLPHWLIDYASERALTRATAWLKPNVEELWSESQASR</sequence>
<evidence type="ECO:0000313" key="2">
    <source>
        <dbReference type="Proteomes" id="UP001642464"/>
    </source>
</evidence>
<keyword evidence="2" id="KW-1185">Reference proteome</keyword>
<proteinExistence type="predicted"/>
<comment type="caution">
    <text evidence="1">The sequence shown here is derived from an EMBL/GenBank/DDBJ whole genome shotgun (WGS) entry which is preliminary data.</text>
</comment>
<organism evidence="1 2">
    <name type="scientific">Durusdinium trenchii</name>
    <dbReference type="NCBI Taxonomy" id="1381693"/>
    <lineage>
        <taxon>Eukaryota</taxon>
        <taxon>Sar</taxon>
        <taxon>Alveolata</taxon>
        <taxon>Dinophyceae</taxon>
        <taxon>Suessiales</taxon>
        <taxon>Symbiodiniaceae</taxon>
        <taxon>Durusdinium</taxon>
    </lineage>
</organism>
<dbReference type="SUPFAM" id="SSF55961">
    <property type="entry name" value="Bet v1-like"/>
    <property type="match status" value="1"/>
</dbReference>
<reference evidence="1 2" key="1">
    <citation type="submission" date="2024-02" db="EMBL/GenBank/DDBJ databases">
        <authorList>
            <person name="Chen Y."/>
            <person name="Shah S."/>
            <person name="Dougan E. K."/>
            <person name="Thang M."/>
            <person name="Chan C."/>
        </authorList>
    </citation>
    <scope>NUCLEOTIDE SEQUENCE [LARGE SCALE GENOMIC DNA]</scope>
</reference>
<dbReference type="Proteomes" id="UP001642464">
    <property type="component" value="Unassembled WGS sequence"/>
</dbReference>
<protein>
    <recommendedName>
        <fullName evidence="3">Coenzyme Q-binding protein COQ10 START domain-containing protein</fullName>
    </recommendedName>
</protein>
<name>A0ABP0SRG8_9DINO</name>
<dbReference type="InterPro" id="IPR023393">
    <property type="entry name" value="START-like_dom_sf"/>
</dbReference>
<gene>
    <name evidence="1" type="ORF">SCF082_LOCUS53259</name>
</gene>